<organism evidence="2 3">
    <name type="scientific">Roridomyces roridus</name>
    <dbReference type="NCBI Taxonomy" id="1738132"/>
    <lineage>
        <taxon>Eukaryota</taxon>
        <taxon>Fungi</taxon>
        <taxon>Dikarya</taxon>
        <taxon>Basidiomycota</taxon>
        <taxon>Agaricomycotina</taxon>
        <taxon>Agaricomycetes</taxon>
        <taxon>Agaricomycetidae</taxon>
        <taxon>Agaricales</taxon>
        <taxon>Marasmiineae</taxon>
        <taxon>Mycenaceae</taxon>
        <taxon>Roridomyces</taxon>
    </lineage>
</organism>
<evidence type="ECO:0000313" key="3">
    <source>
        <dbReference type="Proteomes" id="UP001221142"/>
    </source>
</evidence>
<dbReference type="Gene3D" id="3.80.10.10">
    <property type="entry name" value="Ribonuclease Inhibitor"/>
    <property type="match status" value="1"/>
</dbReference>
<keyword evidence="3" id="KW-1185">Reference proteome</keyword>
<comment type="caution">
    <text evidence="2">The sequence shown here is derived from an EMBL/GenBank/DDBJ whole genome shotgun (WGS) entry which is preliminary data.</text>
</comment>
<dbReference type="AlphaFoldDB" id="A0AAD7BQH7"/>
<name>A0AAD7BQH7_9AGAR</name>
<dbReference type="InterPro" id="IPR032675">
    <property type="entry name" value="LRR_dom_sf"/>
</dbReference>
<protein>
    <recommendedName>
        <fullName evidence="4">F-box domain-containing protein</fullName>
    </recommendedName>
</protein>
<gene>
    <name evidence="2" type="ORF">FB45DRAFT_1082859</name>
</gene>
<proteinExistence type="predicted"/>
<dbReference type="EMBL" id="JARKIF010000011">
    <property type="protein sequence ID" value="KAJ7627493.1"/>
    <property type="molecule type" value="Genomic_DNA"/>
</dbReference>
<dbReference type="Proteomes" id="UP001221142">
    <property type="component" value="Unassembled WGS sequence"/>
</dbReference>
<evidence type="ECO:0000313" key="2">
    <source>
        <dbReference type="EMBL" id="KAJ7627493.1"/>
    </source>
</evidence>
<accession>A0AAD7BQH7</accession>
<reference evidence="2" key="1">
    <citation type="submission" date="2023-03" db="EMBL/GenBank/DDBJ databases">
        <title>Massive genome expansion in bonnet fungi (Mycena s.s.) driven by repeated elements and novel gene families across ecological guilds.</title>
        <authorList>
            <consortium name="Lawrence Berkeley National Laboratory"/>
            <person name="Harder C.B."/>
            <person name="Miyauchi S."/>
            <person name="Viragh M."/>
            <person name="Kuo A."/>
            <person name="Thoen E."/>
            <person name="Andreopoulos B."/>
            <person name="Lu D."/>
            <person name="Skrede I."/>
            <person name="Drula E."/>
            <person name="Henrissat B."/>
            <person name="Morin E."/>
            <person name="Kohler A."/>
            <person name="Barry K."/>
            <person name="LaButti K."/>
            <person name="Morin E."/>
            <person name="Salamov A."/>
            <person name="Lipzen A."/>
            <person name="Mereny Z."/>
            <person name="Hegedus B."/>
            <person name="Baldrian P."/>
            <person name="Stursova M."/>
            <person name="Weitz H."/>
            <person name="Taylor A."/>
            <person name="Grigoriev I.V."/>
            <person name="Nagy L.G."/>
            <person name="Martin F."/>
            <person name="Kauserud H."/>
        </authorList>
    </citation>
    <scope>NUCLEOTIDE SEQUENCE</scope>
    <source>
        <strain evidence="2">9284</strain>
    </source>
</reference>
<evidence type="ECO:0000256" key="1">
    <source>
        <dbReference type="SAM" id="MobiDB-lite"/>
    </source>
</evidence>
<evidence type="ECO:0008006" key="4">
    <source>
        <dbReference type="Google" id="ProtNLM"/>
    </source>
</evidence>
<sequence>MHRALAIAEIVLITASECADDSTLPAFARTCRAFRDPALDLIWQEQYELLHLLKCMPDGLWETEEDHENRWPEKVYLTRPIVPADWDRFLFYSRRVKYFAFDVDSEIASCPSSMDVLRISFPGPVLFPNLRTLIWLPGTGGMIHHIRLLLAPRLEKLIMHDLDSLADLSLLPTLVTQCPALTDISIGISDELLRFMGSLYIFIVSVGRLGLSVPRVDSRALEQLSRLPTLTSLGLSSQSALPGHCLSSEGVIFPALSHLFISMCSADVTPSIVPLLTNAPLQHVNIHLPISEDRTTFVGSCAHNSFRHLSVLQARYRGVPPIFSAVHGVHIRPLFLFTELRVVRLYPLLAFHLDDSTVNELARAWPRIETLDLGGFSPPWSGTPSCVTLSALLSLAEHCLCLSFINLPLNASTQAPTPAQRIQQTHLTDLGVQSSPCADVHSISQFLSSVFPLLRTSLEGDPAARRQKWRESEGRPGPVTSVELSAG</sequence>
<feature type="region of interest" description="Disordered" evidence="1">
    <location>
        <begin position="462"/>
        <end position="487"/>
    </location>
</feature>